<feature type="compositionally biased region" description="Basic and acidic residues" evidence="7">
    <location>
        <begin position="186"/>
        <end position="205"/>
    </location>
</feature>
<dbReference type="EC" id="2.1.1.-" evidence="6"/>
<dbReference type="STRING" id="407821.A0A087T7Z8"/>
<dbReference type="GO" id="GO:0032259">
    <property type="term" value="P:methylation"/>
    <property type="evidence" value="ECO:0007669"/>
    <property type="project" value="UniProtKB-KW"/>
</dbReference>
<dbReference type="InterPro" id="IPR024160">
    <property type="entry name" value="BIN3_SAM-bd_dom"/>
</dbReference>
<dbReference type="CDD" id="cd02440">
    <property type="entry name" value="AdoMet_MTases"/>
    <property type="match status" value="1"/>
</dbReference>
<evidence type="ECO:0000256" key="7">
    <source>
        <dbReference type="SAM" id="MobiDB-lite"/>
    </source>
</evidence>
<evidence type="ECO:0000256" key="2">
    <source>
        <dbReference type="ARBA" id="ARBA00022603"/>
    </source>
</evidence>
<proteinExistence type="inferred from homology"/>
<sequence>MASSSTIQRVIPLSHSTPNSDFKCAANIMEPDDDVELENDVQKSAKFRFNRGHALLRRQYHKHILIQHPKTFGKRRFTFSGYQDHKPNTKKRRRFTSVALPTKFLLGGDITDPLNLRSLEDEKINQQLNAFTPASSPIPISRHRTQVKLLIPPNIYDPLNLNTGEEIEFNLLSSKPRKRRRHRKSRRDDNENVLDTKDILPAKEESENEPPTQIKSSLCLPLEENHDKERKADSSAASTSSEEKVISDKIVSPVVPQGSPAKFYKRFRSRSFSKDPEEKTSALKQVTKRRRSRTRFQQKVDTLKFRANAQKFCYGNHMINHSNWYFGNSDEDHRLRFFDKSLFEGKDVLDIGCNTGQLTLYIAKNWQPRKIIGIDIDKKLINIAQRKVRKHLSQNITEDNDFPESLSSMYGPIIKLAMSTSNSSVFPDNVSFLEANYVPACEEYLETQKPEFDTILCLRATKWIHLNFGDEGLKLAFKRMFAQLRVGGHLILEPQPWFTYSASKRITPAIYKMYCSLEIKPDSFCEYLLSDEVGFSRCELIGRTFNCTKVSFNEKIGR</sequence>
<dbReference type="Gene3D" id="3.40.50.150">
    <property type="entry name" value="Vaccinia Virus protein VP39"/>
    <property type="match status" value="1"/>
</dbReference>
<reference evidence="9 10" key="1">
    <citation type="submission" date="2013-11" db="EMBL/GenBank/DDBJ databases">
        <title>Genome sequencing of Stegodyphus mimosarum.</title>
        <authorList>
            <person name="Bechsgaard J."/>
        </authorList>
    </citation>
    <scope>NUCLEOTIDE SEQUENCE [LARGE SCALE GENOMIC DNA]</scope>
</reference>
<comment type="similarity">
    <text evidence="1 6">Belongs to the methyltransferase superfamily.</text>
</comment>
<dbReference type="OrthoDB" id="10017101at2759"/>
<keyword evidence="2 6" id="KW-0489">Methyltransferase</keyword>
<feature type="compositionally biased region" description="Basic residues" evidence="7">
    <location>
        <begin position="175"/>
        <end position="185"/>
    </location>
</feature>
<dbReference type="GO" id="GO:0008171">
    <property type="term" value="F:O-methyltransferase activity"/>
    <property type="evidence" value="ECO:0007669"/>
    <property type="project" value="UniProtKB-UniRule"/>
</dbReference>
<dbReference type="OMA" id="PVSMAIC"/>
<keyword evidence="3 6" id="KW-0808">Transferase</keyword>
<dbReference type="GO" id="GO:0008173">
    <property type="term" value="F:RNA methyltransferase activity"/>
    <property type="evidence" value="ECO:0007669"/>
    <property type="project" value="UniProtKB-UniRule"/>
</dbReference>
<evidence type="ECO:0000256" key="5">
    <source>
        <dbReference type="PROSITE-ProRule" id="PRU00848"/>
    </source>
</evidence>
<evidence type="ECO:0000313" key="10">
    <source>
        <dbReference type="Proteomes" id="UP000054359"/>
    </source>
</evidence>
<evidence type="ECO:0000259" key="8">
    <source>
        <dbReference type="PROSITE" id="PS51515"/>
    </source>
</evidence>
<dbReference type="EMBL" id="KK113862">
    <property type="protein sequence ID" value="KFM61237.1"/>
    <property type="molecule type" value="Genomic_DNA"/>
</dbReference>
<dbReference type="FunFam" id="3.40.50.150:FF:000083">
    <property type="entry name" value="7SK snRNA methylphosphate capping enzyme"/>
    <property type="match status" value="1"/>
</dbReference>
<dbReference type="GO" id="GO:0017069">
    <property type="term" value="F:snRNA binding"/>
    <property type="evidence" value="ECO:0007669"/>
    <property type="project" value="TreeGrafter"/>
</dbReference>
<evidence type="ECO:0000256" key="3">
    <source>
        <dbReference type="ARBA" id="ARBA00022679"/>
    </source>
</evidence>
<keyword evidence="4 5" id="KW-0949">S-adenosyl-L-methionine</keyword>
<dbReference type="InterPro" id="IPR041698">
    <property type="entry name" value="Methyltransf_25"/>
</dbReference>
<feature type="domain" description="Bin3-type SAM" evidence="8">
    <location>
        <begin position="332"/>
        <end position="558"/>
    </location>
</feature>
<dbReference type="PANTHER" id="PTHR12315">
    <property type="entry name" value="BICOID-INTERACTING PROTEIN RELATED"/>
    <property type="match status" value="1"/>
</dbReference>
<keyword evidence="10" id="KW-1185">Reference proteome</keyword>
<dbReference type="Pfam" id="PF13649">
    <property type="entry name" value="Methyltransf_25"/>
    <property type="match status" value="1"/>
</dbReference>
<organism evidence="9 10">
    <name type="scientific">Stegodyphus mimosarum</name>
    <name type="common">African social velvet spider</name>
    <dbReference type="NCBI Taxonomy" id="407821"/>
    <lineage>
        <taxon>Eukaryota</taxon>
        <taxon>Metazoa</taxon>
        <taxon>Ecdysozoa</taxon>
        <taxon>Arthropoda</taxon>
        <taxon>Chelicerata</taxon>
        <taxon>Arachnida</taxon>
        <taxon>Araneae</taxon>
        <taxon>Araneomorphae</taxon>
        <taxon>Entelegynae</taxon>
        <taxon>Eresoidea</taxon>
        <taxon>Eresidae</taxon>
        <taxon>Stegodyphus</taxon>
    </lineage>
</organism>
<accession>A0A087T7Z8</accession>
<evidence type="ECO:0000256" key="1">
    <source>
        <dbReference type="ARBA" id="ARBA00008361"/>
    </source>
</evidence>
<dbReference type="PROSITE" id="PS51515">
    <property type="entry name" value="BIN3_SAM"/>
    <property type="match status" value="1"/>
</dbReference>
<dbReference type="Proteomes" id="UP000054359">
    <property type="component" value="Unassembled WGS sequence"/>
</dbReference>
<feature type="compositionally biased region" description="Basic and acidic residues" evidence="7">
    <location>
        <begin position="223"/>
        <end position="233"/>
    </location>
</feature>
<gene>
    <name evidence="9" type="ORF">X975_18264</name>
</gene>
<evidence type="ECO:0000256" key="4">
    <source>
        <dbReference type="ARBA" id="ARBA00022691"/>
    </source>
</evidence>
<name>A0A087T7Z8_STEMI</name>
<feature type="non-terminal residue" evidence="9">
    <location>
        <position position="558"/>
    </location>
</feature>
<feature type="region of interest" description="Disordered" evidence="7">
    <location>
        <begin position="175"/>
        <end position="249"/>
    </location>
</feature>
<evidence type="ECO:0000256" key="6">
    <source>
        <dbReference type="RuleBase" id="RU367087"/>
    </source>
</evidence>
<dbReference type="PANTHER" id="PTHR12315:SF0">
    <property type="entry name" value="7SK SNRNA METHYLPHOSPHATE CAPPING ENZYME"/>
    <property type="match status" value="1"/>
</dbReference>
<dbReference type="InterPro" id="IPR039772">
    <property type="entry name" value="Bin3-like"/>
</dbReference>
<dbReference type="Pfam" id="PF06859">
    <property type="entry name" value="Bin3"/>
    <property type="match status" value="1"/>
</dbReference>
<evidence type="ECO:0000313" key="9">
    <source>
        <dbReference type="EMBL" id="KFM61237.1"/>
    </source>
</evidence>
<dbReference type="SUPFAM" id="SSF53335">
    <property type="entry name" value="S-adenosyl-L-methionine-dependent methyltransferases"/>
    <property type="match status" value="1"/>
</dbReference>
<dbReference type="GO" id="GO:0040031">
    <property type="term" value="P:snRNA modification"/>
    <property type="evidence" value="ECO:0007669"/>
    <property type="project" value="TreeGrafter"/>
</dbReference>
<protein>
    <recommendedName>
        <fullName evidence="6">RNA methyltransferase</fullName>
        <ecNumber evidence="6">2.1.1.-</ecNumber>
    </recommendedName>
</protein>
<dbReference type="InterPro" id="IPR029063">
    <property type="entry name" value="SAM-dependent_MTases_sf"/>
</dbReference>
<dbReference type="AlphaFoldDB" id="A0A087T7Z8"/>
<dbReference type="InterPro" id="IPR010675">
    <property type="entry name" value="Bin3_C"/>
</dbReference>